<reference evidence="3 4" key="1">
    <citation type="submission" date="2015-12" db="EMBL/GenBank/DDBJ databases">
        <title>Intraspecies pangenome expansion in the marine bacterium Alteromonas.</title>
        <authorList>
            <person name="Lopez-Perez M."/>
            <person name="Rodriguez-Valera F."/>
        </authorList>
    </citation>
    <scope>NUCLEOTIDE SEQUENCE [LARGE SCALE GENOMIC DNA]</scope>
    <source>
        <strain evidence="3 4">UM8</strain>
    </source>
</reference>
<dbReference type="CDD" id="cd03801">
    <property type="entry name" value="GT4_PimA-like"/>
    <property type="match status" value="1"/>
</dbReference>
<feature type="domain" description="Glycosyl transferase family 1" evidence="1">
    <location>
        <begin position="194"/>
        <end position="357"/>
    </location>
</feature>
<evidence type="ECO:0008006" key="5">
    <source>
        <dbReference type="Google" id="ProtNLM"/>
    </source>
</evidence>
<evidence type="ECO:0000259" key="2">
    <source>
        <dbReference type="Pfam" id="PF13439"/>
    </source>
</evidence>
<dbReference type="Gene3D" id="3.40.50.2000">
    <property type="entry name" value="Glycogen Phosphorylase B"/>
    <property type="match status" value="2"/>
</dbReference>
<dbReference type="RefSeq" id="WP_015067659.1">
    <property type="nucleotide sequence ID" value="NZ_CP013928.1"/>
</dbReference>
<gene>
    <name evidence="3" type="ORF">AV942_13925</name>
</gene>
<dbReference type="SUPFAM" id="SSF53756">
    <property type="entry name" value="UDP-Glycosyltransferase/glycogen phosphorylase"/>
    <property type="match status" value="1"/>
</dbReference>
<name>A0AAC9F7C6_9ALTE</name>
<sequence length="379" mass="43074">MPSNILLVIPWAFDKTGGVNVVVQNIASNLNNRTPRKVSILENNWSLRRGALKTEKGCELISYPLRERLSPKSFLELFKLPVILFDLLMLALIISKRGIGVVNFHYASSYVSYFLILRKYGFVKQLVLSLHGTDLKFIEGLSKKQRRELFAYVDNICLCSQFLKSEFLKLCPEYERLSIVIENGVDPNFLVVPKRQEPKPSHYILGVGSFAPVKGFDVLIEAYSKLALEKSTQIELVLIGKSTSYLNELKARCVDLGISSRVHFLEDLPHSKVADYYQNAELYVSSSRFESFGLTFLEAGLFSLPVIATRTGGALEVLENNESSILVAIDSYDEILNAMKLLLEDRKLMKSLGENLNKKIVDRFSWHKASLNYDQLYRR</sequence>
<organism evidence="3 4">
    <name type="scientific">Alteromonas mediterranea</name>
    <dbReference type="NCBI Taxonomy" id="314275"/>
    <lineage>
        <taxon>Bacteria</taxon>
        <taxon>Pseudomonadati</taxon>
        <taxon>Pseudomonadota</taxon>
        <taxon>Gammaproteobacteria</taxon>
        <taxon>Alteromonadales</taxon>
        <taxon>Alteromonadaceae</taxon>
        <taxon>Alteromonas/Salinimonas group</taxon>
        <taxon>Alteromonas</taxon>
    </lineage>
</organism>
<dbReference type="GO" id="GO:0016757">
    <property type="term" value="F:glycosyltransferase activity"/>
    <property type="evidence" value="ECO:0007669"/>
    <property type="project" value="InterPro"/>
</dbReference>
<dbReference type="GO" id="GO:1901135">
    <property type="term" value="P:carbohydrate derivative metabolic process"/>
    <property type="evidence" value="ECO:0007669"/>
    <property type="project" value="UniProtKB-ARBA"/>
</dbReference>
<dbReference type="Pfam" id="PF00534">
    <property type="entry name" value="Glycos_transf_1"/>
    <property type="match status" value="1"/>
</dbReference>
<dbReference type="AlphaFoldDB" id="A0AAC9F7C6"/>
<protein>
    <recommendedName>
        <fullName evidence="5">Glycosyl transferase family 1</fullName>
    </recommendedName>
</protein>
<evidence type="ECO:0000259" key="1">
    <source>
        <dbReference type="Pfam" id="PF00534"/>
    </source>
</evidence>
<dbReference type="EMBL" id="CP013928">
    <property type="protein sequence ID" value="AMJ79311.1"/>
    <property type="molecule type" value="Genomic_DNA"/>
</dbReference>
<dbReference type="InterPro" id="IPR001296">
    <property type="entry name" value="Glyco_trans_1"/>
</dbReference>
<evidence type="ECO:0000313" key="4">
    <source>
        <dbReference type="Proteomes" id="UP000061468"/>
    </source>
</evidence>
<dbReference type="InterPro" id="IPR028098">
    <property type="entry name" value="Glyco_trans_4-like_N"/>
</dbReference>
<dbReference type="PANTHER" id="PTHR12526">
    <property type="entry name" value="GLYCOSYLTRANSFERASE"/>
    <property type="match status" value="1"/>
</dbReference>
<accession>A0AAC9F7C6</accession>
<feature type="domain" description="Glycosyltransferase subfamily 4-like N-terminal" evidence="2">
    <location>
        <begin position="17"/>
        <end position="188"/>
    </location>
</feature>
<dbReference type="Pfam" id="PF13439">
    <property type="entry name" value="Glyco_transf_4"/>
    <property type="match status" value="1"/>
</dbReference>
<evidence type="ECO:0000313" key="3">
    <source>
        <dbReference type="EMBL" id="AMJ79311.1"/>
    </source>
</evidence>
<dbReference type="Proteomes" id="UP000061468">
    <property type="component" value="Chromosome"/>
</dbReference>
<proteinExistence type="predicted"/>